<comment type="caution">
    <text evidence="2">The sequence shown here is derived from an EMBL/GenBank/DDBJ whole genome shotgun (WGS) entry which is preliminary data.</text>
</comment>
<feature type="transmembrane region" description="Helical" evidence="1">
    <location>
        <begin position="89"/>
        <end position="108"/>
    </location>
</feature>
<feature type="transmembrane region" description="Helical" evidence="1">
    <location>
        <begin position="177"/>
        <end position="194"/>
    </location>
</feature>
<dbReference type="EMBL" id="RJPU01000001">
    <property type="protein sequence ID" value="RSJ96646.1"/>
    <property type="molecule type" value="Genomic_DNA"/>
</dbReference>
<dbReference type="AlphaFoldDB" id="A0A3R9MCW5"/>
<evidence type="ECO:0000313" key="2">
    <source>
        <dbReference type="EMBL" id="RSJ96646.1"/>
    </source>
</evidence>
<keyword evidence="1" id="KW-1133">Transmembrane helix</keyword>
<accession>A0A3R9MCW5</accession>
<organism evidence="2 3">
    <name type="scientific">Streptococcus cristatus</name>
    <dbReference type="NCBI Taxonomy" id="45634"/>
    <lineage>
        <taxon>Bacteria</taxon>
        <taxon>Bacillati</taxon>
        <taxon>Bacillota</taxon>
        <taxon>Bacilli</taxon>
        <taxon>Lactobacillales</taxon>
        <taxon>Streptococcaceae</taxon>
        <taxon>Streptococcus</taxon>
    </lineage>
</organism>
<evidence type="ECO:0000313" key="3">
    <source>
        <dbReference type="Proteomes" id="UP000278843"/>
    </source>
</evidence>
<reference evidence="2 3" key="1">
    <citation type="submission" date="2018-11" db="EMBL/GenBank/DDBJ databases">
        <title>Species Designations Belie Phenotypic and Genotypic Heterogeneity in Oral Streptococci.</title>
        <authorList>
            <person name="Velsko I."/>
        </authorList>
    </citation>
    <scope>NUCLEOTIDE SEQUENCE [LARGE SCALE GENOMIC DNA]</scope>
    <source>
        <strain evidence="2 3">BCC13</strain>
    </source>
</reference>
<dbReference type="Proteomes" id="UP000278843">
    <property type="component" value="Unassembled WGS sequence"/>
</dbReference>
<keyword evidence="1" id="KW-0812">Transmembrane</keyword>
<sequence length="243" mass="28226">MILERIKKTFEFQRRSVHGPVPLWGVLNGIFILYPLVFLPFWGLGLGLEVLKNPSLYQFLVITGIVTWILNLVFLLDLKRGVLTSFGTYLMYLTGHVYAIVVFSSLSGDHNFIGLKLSLPLIYALVIIIVMSCLVDLDSEEIISAKAIRNVYNFVMGPPLILSLCCVFLGMLGHEYFWGWGMSFLFMTMGPYLYRTWFYIIYAYQHRNDVEETTPIKHIEVSSDMIQDKEFDRDRFRKEKKHD</sequence>
<feature type="transmembrane region" description="Helical" evidence="1">
    <location>
        <begin position="151"/>
        <end position="171"/>
    </location>
</feature>
<feature type="transmembrane region" description="Helical" evidence="1">
    <location>
        <begin position="56"/>
        <end position="77"/>
    </location>
</feature>
<evidence type="ECO:0000256" key="1">
    <source>
        <dbReference type="SAM" id="Phobius"/>
    </source>
</evidence>
<name>A0A3R9MCW5_STRCR</name>
<feature type="transmembrane region" description="Helical" evidence="1">
    <location>
        <begin position="21"/>
        <end position="44"/>
    </location>
</feature>
<dbReference type="RefSeq" id="WP_125387143.1">
    <property type="nucleotide sequence ID" value="NZ_RJPU01000001.1"/>
</dbReference>
<feature type="transmembrane region" description="Helical" evidence="1">
    <location>
        <begin position="120"/>
        <end position="139"/>
    </location>
</feature>
<keyword evidence="1" id="KW-0472">Membrane</keyword>
<gene>
    <name evidence="2" type="ORF">D8790_00030</name>
</gene>
<protein>
    <submittedName>
        <fullName evidence="2">Uncharacterized protein</fullName>
    </submittedName>
</protein>
<proteinExistence type="predicted"/>